<comment type="caution">
    <text evidence="3">The sequence shown here is derived from an EMBL/GenBank/DDBJ whole genome shotgun (WGS) entry which is preliminary data.</text>
</comment>
<feature type="domain" description="UspA" evidence="2">
    <location>
        <begin position="1"/>
        <end position="145"/>
    </location>
</feature>
<dbReference type="CDD" id="cd00293">
    <property type="entry name" value="USP-like"/>
    <property type="match status" value="1"/>
</dbReference>
<keyword evidence="4" id="KW-1185">Reference proteome</keyword>
<sequence length="145" mass="15671">MFKHILIPTDGSTLSEAAAKQGIRLAREIGARVTCFHAIPRFHASDVMLGLLETSRGDYEKAAMNYAGNYTGFVARAAHAAGVKCEVEYATTDDPAGAIVEAARKRKCDLIVMASHGRRGVQSLLLGSETQKVLTHSNIPVLVYR</sequence>
<name>A0ABV9R1X7_9GAMM</name>
<evidence type="ECO:0000256" key="1">
    <source>
        <dbReference type="ARBA" id="ARBA00008791"/>
    </source>
</evidence>
<comment type="similarity">
    <text evidence="1">Belongs to the universal stress protein A family.</text>
</comment>
<dbReference type="RefSeq" id="WP_380022042.1">
    <property type="nucleotide sequence ID" value="NZ_JBHSHD010000010.1"/>
</dbReference>
<dbReference type="InterPro" id="IPR014729">
    <property type="entry name" value="Rossmann-like_a/b/a_fold"/>
</dbReference>
<evidence type="ECO:0000313" key="3">
    <source>
        <dbReference type="EMBL" id="MFC4821772.1"/>
    </source>
</evidence>
<reference evidence="4" key="1">
    <citation type="journal article" date="2019" name="Int. J. Syst. Evol. Microbiol.">
        <title>The Global Catalogue of Microorganisms (GCM) 10K type strain sequencing project: providing services to taxonomists for standard genome sequencing and annotation.</title>
        <authorList>
            <consortium name="The Broad Institute Genomics Platform"/>
            <consortium name="The Broad Institute Genome Sequencing Center for Infectious Disease"/>
            <person name="Wu L."/>
            <person name="Ma J."/>
        </authorList>
    </citation>
    <scope>NUCLEOTIDE SEQUENCE [LARGE SCALE GENOMIC DNA]</scope>
    <source>
        <strain evidence="4">CCUG 30340</strain>
    </source>
</reference>
<accession>A0ABV9R1X7</accession>
<evidence type="ECO:0000259" key="2">
    <source>
        <dbReference type="Pfam" id="PF00582"/>
    </source>
</evidence>
<dbReference type="PANTHER" id="PTHR46268">
    <property type="entry name" value="STRESS RESPONSE PROTEIN NHAX"/>
    <property type="match status" value="1"/>
</dbReference>
<dbReference type="InterPro" id="IPR006016">
    <property type="entry name" value="UspA"/>
</dbReference>
<dbReference type="PRINTS" id="PR01438">
    <property type="entry name" value="UNVRSLSTRESS"/>
</dbReference>
<proteinExistence type="inferred from homology"/>
<protein>
    <submittedName>
        <fullName evidence="3">Universal stress protein</fullName>
    </submittedName>
</protein>
<organism evidence="3 4">
    <name type="scientific">Dokdonella ginsengisoli</name>
    <dbReference type="NCBI Taxonomy" id="363846"/>
    <lineage>
        <taxon>Bacteria</taxon>
        <taxon>Pseudomonadati</taxon>
        <taxon>Pseudomonadota</taxon>
        <taxon>Gammaproteobacteria</taxon>
        <taxon>Lysobacterales</taxon>
        <taxon>Rhodanobacteraceae</taxon>
        <taxon>Dokdonella</taxon>
    </lineage>
</organism>
<dbReference type="Proteomes" id="UP001595886">
    <property type="component" value="Unassembled WGS sequence"/>
</dbReference>
<dbReference type="InterPro" id="IPR006015">
    <property type="entry name" value="Universal_stress_UspA"/>
</dbReference>
<dbReference type="Pfam" id="PF00582">
    <property type="entry name" value="Usp"/>
    <property type="match status" value="1"/>
</dbReference>
<evidence type="ECO:0000313" key="4">
    <source>
        <dbReference type="Proteomes" id="UP001595886"/>
    </source>
</evidence>
<dbReference type="Gene3D" id="3.40.50.620">
    <property type="entry name" value="HUPs"/>
    <property type="match status" value="1"/>
</dbReference>
<dbReference type="EMBL" id="JBHSHD010000010">
    <property type="protein sequence ID" value="MFC4821772.1"/>
    <property type="molecule type" value="Genomic_DNA"/>
</dbReference>
<dbReference type="SUPFAM" id="SSF52402">
    <property type="entry name" value="Adenine nucleotide alpha hydrolases-like"/>
    <property type="match status" value="1"/>
</dbReference>
<gene>
    <name evidence="3" type="ORF">ACFO6Q_15700</name>
</gene>
<dbReference type="PANTHER" id="PTHR46268:SF15">
    <property type="entry name" value="UNIVERSAL STRESS PROTEIN HP_0031"/>
    <property type="match status" value="1"/>
</dbReference>